<evidence type="ECO:0000259" key="6">
    <source>
        <dbReference type="PROSITE" id="PS50089"/>
    </source>
</evidence>
<feature type="domain" description="RING-type" evidence="6">
    <location>
        <begin position="267"/>
        <end position="307"/>
    </location>
</feature>
<evidence type="ECO:0000256" key="4">
    <source>
        <dbReference type="PROSITE-ProRule" id="PRU00175"/>
    </source>
</evidence>
<dbReference type="PROSITE" id="PS00518">
    <property type="entry name" value="ZF_RING_1"/>
    <property type="match status" value="1"/>
</dbReference>
<name>A0A182NHW7_9DIPT</name>
<dbReference type="AlphaFoldDB" id="A0A182NHW7"/>
<dbReference type="InterPro" id="IPR001841">
    <property type="entry name" value="Znf_RING"/>
</dbReference>
<dbReference type="PANTHER" id="PTHR23041:SF78">
    <property type="entry name" value="E3 UBIQUITIN-PROTEIN LIGASE RNF4"/>
    <property type="match status" value="1"/>
</dbReference>
<dbReference type="PANTHER" id="PTHR23041">
    <property type="entry name" value="RING FINGER DOMAIN-CONTAINING"/>
    <property type="match status" value="1"/>
</dbReference>
<protein>
    <submittedName>
        <fullName evidence="7">RING-type domain-containing protein</fullName>
    </submittedName>
</protein>
<dbReference type="Gene3D" id="3.30.40.10">
    <property type="entry name" value="Zinc/RING finger domain, C3HC4 (zinc finger)"/>
    <property type="match status" value="1"/>
</dbReference>
<evidence type="ECO:0000313" key="8">
    <source>
        <dbReference type="Proteomes" id="UP000075884"/>
    </source>
</evidence>
<reference evidence="7" key="2">
    <citation type="submission" date="2020-05" db="UniProtKB">
        <authorList>
            <consortium name="EnsemblMetazoa"/>
        </authorList>
    </citation>
    <scope>IDENTIFICATION</scope>
    <source>
        <strain evidence="7">WRAIR2</strain>
    </source>
</reference>
<keyword evidence="8" id="KW-1185">Reference proteome</keyword>
<dbReference type="InterPro" id="IPR017907">
    <property type="entry name" value="Znf_RING_CS"/>
</dbReference>
<dbReference type="Proteomes" id="UP000075884">
    <property type="component" value="Unassembled WGS sequence"/>
</dbReference>
<feature type="region of interest" description="Disordered" evidence="5">
    <location>
        <begin position="237"/>
        <end position="261"/>
    </location>
</feature>
<keyword evidence="2 4" id="KW-0863">Zinc-finger</keyword>
<dbReference type="SMART" id="SM00184">
    <property type="entry name" value="RING"/>
    <property type="match status" value="1"/>
</dbReference>
<accession>A0A182NHW7</accession>
<evidence type="ECO:0000256" key="5">
    <source>
        <dbReference type="SAM" id="MobiDB-lite"/>
    </source>
</evidence>
<dbReference type="Pfam" id="PF13445">
    <property type="entry name" value="zf-RING_UBOX"/>
    <property type="match status" value="1"/>
</dbReference>
<evidence type="ECO:0000256" key="3">
    <source>
        <dbReference type="ARBA" id="ARBA00022833"/>
    </source>
</evidence>
<evidence type="ECO:0000256" key="2">
    <source>
        <dbReference type="ARBA" id="ARBA00022771"/>
    </source>
</evidence>
<dbReference type="EnsemblMetazoa" id="ADIR007240-RA">
    <property type="protein sequence ID" value="ADIR007240-PA"/>
    <property type="gene ID" value="ADIR007240"/>
</dbReference>
<dbReference type="InterPro" id="IPR047134">
    <property type="entry name" value="RNF4"/>
</dbReference>
<reference evidence="8" key="1">
    <citation type="submission" date="2013-03" db="EMBL/GenBank/DDBJ databases">
        <title>The Genome Sequence of Anopheles dirus WRAIR2.</title>
        <authorList>
            <consortium name="The Broad Institute Genomics Platform"/>
            <person name="Neafsey D.E."/>
            <person name="Walton C."/>
            <person name="Walker B."/>
            <person name="Young S.K."/>
            <person name="Zeng Q."/>
            <person name="Gargeya S."/>
            <person name="Fitzgerald M."/>
            <person name="Haas B."/>
            <person name="Abouelleil A."/>
            <person name="Allen A.W."/>
            <person name="Alvarado L."/>
            <person name="Arachchi H.M."/>
            <person name="Berlin A.M."/>
            <person name="Chapman S.B."/>
            <person name="Gainer-Dewar J."/>
            <person name="Goldberg J."/>
            <person name="Griggs A."/>
            <person name="Gujja S."/>
            <person name="Hansen M."/>
            <person name="Howarth C."/>
            <person name="Imamovic A."/>
            <person name="Ireland A."/>
            <person name="Larimer J."/>
            <person name="McCowan C."/>
            <person name="Murphy C."/>
            <person name="Pearson M."/>
            <person name="Poon T.W."/>
            <person name="Priest M."/>
            <person name="Roberts A."/>
            <person name="Saif S."/>
            <person name="Shea T."/>
            <person name="Sisk P."/>
            <person name="Sykes S."/>
            <person name="Wortman J."/>
            <person name="Nusbaum C."/>
            <person name="Birren B."/>
        </authorList>
    </citation>
    <scope>NUCLEOTIDE SEQUENCE [LARGE SCALE GENOMIC DNA]</scope>
    <source>
        <strain evidence="8">WRAIR2</strain>
    </source>
</reference>
<proteinExistence type="predicted"/>
<evidence type="ECO:0000256" key="1">
    <source>
        <dbReference type="ARBA" id="ARBA00022723"/>
    </source>
</evidence>
<evidence type="ECO:0000313" key="7">
    <source>
        <dbReference type="EnsemblMetazoa" id="ADIR007240-PA"/>
    </source>
</evidence>
<dbReference type="VEuPathDB" id="VectorBase:ADIR007240"/>
<dbReference type="STRING" id="7168.A0A182NHW7"/>
<dbReference type="InterPro" id="IPR013083">
    <property type="entry name" value="Znf_RING/FYVE/PHD"/>
</dbReference>
<dbReference type="PROSITE" id="PS50089">
    <property type="entry name" value="ZF_RING_2"/>
    <property type="match status" value="1"/>
</dbReference>
<organism evidence="7 8">
    <name type="scientific">Anopheles dirus</name>
    <dbReference type="NCBI Taxonomy" id="7168"/>
    <lineage>
        <taxon>Eukaryota</taxon>
        <taxon>Metazoa</taxon>
        <taxon>Ecdysozoa</taxon>
        <taxon>Arthropoda</taxon>
        <taxon>Hexapoda</taxon>
        <taxon>Insecta</taxon>
        <taxon>Pterygota</taxon>
        <taxon>Neoptera</taxon>
        <taxon>Endopterygota</taxon>
        <taxon>Diptera</taxon>
        <taxon>Nematocera</taxon>
        <taxon>Culicoidea</taxon>
        <taxon>Culicidae</taxon>
        <taxon>Anophelinae</taxon>
        <taxon>Anopheles</taxon>
    </lineage>
</organism>
<dbReference type="GO" id="GO:0008270">
    <property type="term" value="F:zinc ion binding"/>
    <property type="evidence" value="ECO:0007669"/>
    <property type="project" value="UniProtKB-KW"/>
</dbReference>
<keyword evidence="1" id="KW-0479">Metal-binding</keyword>
<dbReference type="SUPFAM" id="SSF57850">
    <property type="entry name" value="RING/U-box"/>
    <property type="match status" value="1"/>
</dbReference>
<sequence>MAHCNGPVKSEPIEEGGVIDVMDSQMLSVIDEADACLNRLQNRSRNFAENAGGRAAGFYSFNGSMYQWQSDSLLFSPIDRRSSSSGSVAVSSDNSTNSEDTVLYSHDASVAGIAEPSSPIVIADDSLLPGAGAIRSTRGHRRMLLHEAANTSVIDLTNVPLPTPTFGADHVVIVSSDEEDNVDRVYPETNRNTSVLSLEMPISIEINDSPVNRREQVLTSEQHPLRSFNNNTQRRRALAAVAHSSPQSGTEPPPPKVATSSSSEIICPICYEPLANRPAMSTNCGHLFCAECLKQSLKYAKKCPVCKKTLTGRSQMHPVYLSTM</sequence>
<dbReference type="InterPro" id="IPR027370">
    <property type="entry name" value="Znf-RING_euk"/>
</dbReference>
<keyword evidence="3" id="KW-0862">Zinc</keyword>